<reference evidence="1" key="1">
    <citation type="submission" date="2025-08" db="UniProtKB">
        <authorList>
            <consortium name="Ensembl"/>
        </authorList>
    </citation>
    <scope>IDENTIFICATION</scope>
</reference>
<organism evidence="1 2">
    <name type="scientific">Poecilia latipinna</name>
    <name type="common">sailfin molly</name>
    <dbReference type="NCBI Taxonomy" id="48699"/>
    <lineage>
        <taxon>Eukaryota</taxon>
        <taxon>Metazoa</taxon>
        <taxon>Chordata</taxon>
        <taxon>Craniata</taxon>
        <taxon>Vertebrata</taxon>
        <taxon>Euteleostomi</taxon>
        <taxon>Actinopterygii</taxon>
        <taxon>Neopterygii</taxon>
        <taxon>Teleostei</taxon>
        <taxon>Neoteleostei</taxon>
        <taxon>Acanthomorphata</taxon>
        <taxon>Ovalentaria</taxon>
        <taxon>Atherinomorphae</taxon>
        <taxon>Cyprinodontiformes</taxon>
        <taxon>Poeciliidae</taxon>
        <taxon>Poeciliinae</taxon>
        <taxon>Poecilia</taxon>
    </lineage>
</organism>
<dbReference type="AlphaFoldDB" id="A0A3B3TZD8"/>
<proteinExistence type="predicted"/>
<name>A0A3B3TZD8_9TELE</name>
<sequence length="105" mass="11587">CSVCSGIRSLILLVEVFQAHPNRKGLWGRPRLRWGLLWEHVSISVSDPEGALLPLPEEAGSADLLGCSCRGERNRGESLTRSKLLPKKHRHFSGGANLPQKTCTF</sequence>
<protein>
    <submittedName>
        <fullName evidence="1">Uncharacterized protein</fullName>
    </submittedName>
</protein>
<reference evidence="1" key="2">
    <citation type="submission" date="2025-09" db="UniProtKB">
        <authorList>
            <consortium name="Ensembl"/>
        </authorList>
    </citation>
    <scope>IDENTIFICATION</scope>
</reference>
<evidence type="ECO:0000313" key="2">
    <source>
        <dbReference type="Proteomes" id="UP000261500"/>
    </source>
</evidence>
<dbReference type="Proteomes" id="UP000261500">
    <property type="component" value="Unplaced"/>
</dbReference>
<dbReference type="Ensembl" id="ENSPLAT00000007005.1">
    <property type="protein sequence ID" value="ENSPLAP00000005993.1"/>
    <property type="gene ID" value="ENSPLAG00000008027.1"/>
</dbReference>
<accession>A0A3B3TZD8</accession>
<evidence type="ECO:0000313" key="1">
    <source>
        <dbReference type="Ensembl" id="ENSPLAP00000005993.1"/>
    </source>
</evidence>
<keyword evidence="2" id="KW-1185">Reference proteome</keyword>